<dbReference type="CDD" id="cd00130">
    <property type="entry name" value="PAS"/>
    <property type="match status" value="2"/>
</dbReference>
<dbReference type="NCBIfam" id="TIGR00229">
    <property type="entry name" value="sensory_box"/>
    <property type="match status" value="3"/>
</dbReference>
<dbReference type="InterPro" id="IPR001610">
    <property type="entry name" value="PAC"/>
</dbReference>
<dbReference type="InterPro" id="IPR043128">
    <property type="entry name" value="Rev_trsase/Diguanyl_cyclase"/>
</dbReference>
<dbReference type="FunFam" id="3.30.70.270:FF:000001">
    <property type="entry name" value="Diguanylate cyclase domain protein"/>
    <property type="match status" value="1"/>
</dbReference>
<dbReference type="PROSITE" id="PS50887">
    <property type="entry name" value="GGDEF"/>
    <property type="match status" value="1"/>
</dbReference>
<protein>
    <recommendedName>
        <fullName evidence="7">Diguanylate cyclase</fullName>
    </recommendedName>
</protein>
<dbReference type="InterPro" id="IPR000014">
    <property type="entry name" value="PAS"/>
</dbReference>
<dbReference type="AlphaFoldDB" id="A0A2I6S3C5"/>
<dbReference type="Pfam" id="PF13426">
    <property type="entry name" value="PAS_9"/>
    <property type="match status" value="1"/>
</dbReference>
<evidence type="ECO:0000259" key="4">
    <source>
        <dbReference type="PROSITE" id="PS50887"/>
    </source>
</evidence>
<dbReference type="PROSITE" id="PS50113">
    <property type="entry name" value="PAC"/>
    <property type="match status" value="2"/>
</dbReference>
<dbReference type="Gene3D" id="3.30.70.270">
    <property type="match status" value="1"/>
</dbReference>
<dbReference type="Proteomes" id="UP000242205">
    <property type="component" value="Chromosome"/>
</dbReference>
<dbReference type="Pfam" id="PF00990">
    <property type="entry name" value="GGDEF"/>
    <property type="match status" value="1"/>
</dbReference>
<dbReference type="InterPro" id="IPR029787">
    <property type="entry name" value="Nucleotide_cyclase"/>
</dbReference>
<keyword evidence="6" id="KW-1185">Reference proteome</keyword>
<evidence type="ECO:0000313" key="6">
    <source>
        <dbReference type="Proteomes" id="UP000242205"/>
    </source>
</evidence>
<evidence type="ECO:0000313" key="5">
    <source>
        <dbReference type="EMBL" id="AUN93772.1"/>
    </source>
</evidence>
<accession>A0A2I6S3C5</accession>
<dbReference type="CDD" id="cd12914">
    <property type="entry name" value="PDC1_DGC_like"/>
    <property type="match status" value="1"/>
</dbReference>
<dbReference type="KEGG" id="atw:C0099_01755"/>
<dbReference type="CDD" id="cd12915">
    <property type="entry name" value="PDC2_DGC_like"/>
    <property type="match status" value="1"/>
</dbReference>
<keyword evidence="1" id="KW-1133">Transmembrane helix</keyword>
<dbReference type="InterPro" id="IPR035965">
    <property type="entry name" value="PAS-like_dom_sf"/>
</dbReference>
<feature type="domain" description="PAC" evidence="3">
    <location>
        <begin position="552"/>
        <end position="603"/>
    </location>
</feature>
<evidence type="ECO:0000256" key="1">
    <source>
        <dbReference type="SAM" id="Phobius"/>
    </source>
</evidence>
<dbReference type="InterPro" id="IPR000160">
    <property type="entry name" value="GGDEF_dom"/>
</dbReference>
<gene>
    <name evidence="5" type="ORF">C0099_01755</name>
</gene>
<dbReference type="SMART" id="SM00086">
    <property type="entry name" value="PAC"/>
    <property type="match status" value="3"/>
</dbReference>
<dbReference type="SUPFAM" id="SSF55073">
    <property type="entry name" value="Nucleotide cyclase"/>
    <property type="match status" value="1"/>
</dbReference>
<evidence type="ECO:0000259" key="2">
    <source>
        <dbReference type="PROSITE" id="PS50112"/>
    </source>
</evidence>
<dbReference type="InterPro" id="IPR000700">
    <property type="entry name" value="PAS-assoc_C"/>
</dbReference>
<name>A0A2I6S3C5_9RHOO</name>
<evidence type="ECO:0008006" key="7">
    <source>
        <dbReference type="Google" id="ProtNLM"/>
    </source>
</evidence>
<dbReference type="SUPFAM" id="SSF55785">
    <property type="entry name" value="PYP-like sensor domain (PAS domain)"/>
    <property type="match status" value="3"/>
</dbReference>
<sequence>MREFMSIEPPPDAFDRAGPAAARRLGPVLRRVAIAVLALFVALGVHWSLLLRGHAEQQANAEARVHQRSAQLAHALALQVGTLVTDIDYMVRTLADTRAAGSEREFLRTQRLVEAGLPLGALVQVAVADARGLVVHSNLRDDVGDPVSIGDRAHFVFHADAGEDRLFISEPVLGRVSGRWSVQFTRRIERDGVFDGVVVLSIAPEYLSSSFRDIFPDPGDTVLLAREDGVYLARSHRFDEIVGDRAGLTHAFMRAPNAREGLSRAASVVDGTDRFYAFHRVDGYPLVVSVGLDASAELDTVRDAIAASRVENAVATGVVLLAGVLLAWMFLLRERNSAALADSRERLELALAGGELGTWDLDVPSGNTRFDERWAAMLGYRLAELEESVATWENLVHPDDWPAVDAALARHLSGRAAHYESEHRMRHRDGRWIWVLDRGRVVERAADGSAIRMTGTHADITSRKLAEAAIAESRERLEKLVAEVPGVVYQFLMRPDGSTCFPYASPGIRAVYGVDAAQAAASAEKVFEIIHPDDFERVTASIRESAERLAPWRCEYRVRDADGSVRWLLGHSNPQRLASGATLWHGYIYDVTEQHLAAAELEVGRQRLMTLLERFPGGVLMEDARDVVVIANDTLCELFGLSLVGADLIGLGHAELVVRLGPERSGWLHEPESAARGEQRRTIEIAAGAGHALEVDWVPILREGERLGRVWLVRDISERKQREVALEKLAATDTLTGLPNRRSFLSRLSEAARDARHRAGAAGVVMMLDIDHFKRVNDTWGHAVGDEVLQHFAEVVRQSLRRGDAAGRLGGEEFAVLLPGTGAEDGRVLAERLRERIETQPAVTSVGEIAITVSIGVAALGKRAEQALELADGALYRAKSSGRNRVCVADATAVAQ</sequence>
<dbReference type="InterPro" id="IPR013655">
    <property type="entry name" value="PAS_fold_3"/>
</dbReference>
<dbReference type="CDD" id="cd01949">
    <property type="entry name" value="GGDEF"/>
    <property type="match status" value="1"/>
</dbReference>
<proteinExistence type="predicted"/>
<dbReference type="SMART" id="SM00091">
    <property type="entry name" value="PAS"/>
    <property type="match status" value="3"/>
</dbReference>
<feature type="transmembrane region" description="Helical" evidence="1">
    <location>
        <begin position="313"/>
        <end position="332"/>
    </location>
</feature>
<dbReference type="InterPro" id="IPR052155">
    <property type="entry name" value="Biofilm_reg_signaling"/>
</dbReference>
<dbReference type="PROSITE" id="PS50112">
    <property type="entry name" value="PAS"/>
    <property type="match status" value="2"/>
</dbReference>
<feature type="domain" description="PAC" evidence="3">
    <location>
        <begin position="419"/>
        <end position="472"/>
    </location>
</feature>
<keyword evidence="1" id="KW-0812">Transmembrane</keyword>
<dbReference type="Pfam" id="PF08447">
    <property type="entry name" value="PAS_3"/>
    <property type="match status" value="2"/>
</dbReference>
<reference evidence="5 6" key="1">
    <citation type="submission" date="2018-01" db="EMBL/GenBank/DDBJ databases">
        <authorList>
            <person name="Fu G.-Y."/>
        </authorList>
    </citation>
    <scope>NUCLEOTIDE SEQUENCE [LARGE SCALE GENOMIC DNA]</scope>
    <source>
        <strain evidence="5 6">SY39</strain>
    </source>
</reference>
<organism evidence="5 6">
    <name type="scientific">Pseudazoarcus pumilus</name>
    <dbReference type="NCBI Taxonomy" id="2067960"/>
    <lineage>
        <taxon>Bacteria</taxon>
        <taxon>Pseudomonadati</taxon>
        <taxon>Pseudomonadota</taxon>
        <taxon>Betaproteobacteria</taxon>
        <taxon>Rhodocyclales</taxon>
        <taxon>Zoogloeaceae</taxon>
        <taxon>Pseudazoarcus</taxon>
    </lineage>
</organism>
<keyword evidence="1" id="KW-0472">Membrane</keyword>
<feature type="transmembrane region" description="Helical" evidence="1">
    <location>
        <begin position="32"/>
        <end position="50"/>
    </location>
</feature>
<dbReference type="SMART" id="SM00267">
    <property type="entry name" value="GGDEF"/>
    <property type="match status" value="1"/>
</dbReference>
<feature type="domain" description="GGDEF" evidence="4">
    <location>
        <begin position="761"/>
        <end position="891"/>
    </location>
</feature>
<dbReference type="Gene3D" id="3.30.450.20">
    <property type="entry name" value="PAS domain"/>
    <property type="match status" value="5"/>
</dbReference>
<feature type="domain" description="PAS" evidence="2">
    <location>
        <begin position="604"/>
        <end position="642"/>
    </location>
</feature>
<dbReference type="NCBIfam" id="TIGR00254">
    <property type="entry name" value="GGDEF"/>
    <property type="match status" value="1"/>
</dbReference>
<dbReference type="GO" id="GO:0003824">
    <property type="term" value="F:catalytic activity"/>
    <property type="evidence" value="ECO:0007669"/>
    <property type="project" value="UniProtKB-ARBA"/>
</dbReference>
<evidence type="ECO:0000259" key="3">
    <source>
        <dbReference type="PROSITE" id="PS50113"/>
    </source>
</evidence>
<dbReference type="PANTHER" id="PTHR44757:SF2">
    <property type="entry name" value="BIOFILM ARCHITECTURE MAINTENANCE PROTEIN MBAA"/>
    <property type="match status" value="1"/>
</dbReference>
<feature type="domain" description="PAS" evidence="2">
    <location>
        <begin position="491"/>
        <end position="549"/>
    </location>
</feature>
<dbReference type="PANTHER" id="PTHR44757">
    <property type="entry name" value="DIGUANYLATE CYCLASE DGCP"/>
    <property type="match status" value="1"/>
</dbReference>
<dbReference type="EMBL" id="CP025682">
    <property type="protein sequence ID" value="AUN93772.1"/>
    <property type="molecule type" value="Genomic_DNA"/>
</dbReference>